<evidence type="ECO:0000313" key="2">
    <source>
        <dbReference type="Proteomes" id="UP001302274"/>
    </source>
</evidence>
<organism evidence="1 2">
    <name type="scientific">Bacteriovorax antarcticus</name>
    <dbReference type="NCBI Taxonomy" id="3088717"/>
    <lineage>
        <taxon>Bacteria</taxon>
        <taxon>Pseudomonadati</taxon>
        <taxon>Bdellovibrionota</taxon>
        <taxon>Bacteriovoracia</taxon>
        <taxon>Bacteriovoracales</taxon>
        <taxon>Bacteriovoracaceae</taxon>
        <taxon>Bacteriovorax</taxon>
    </lineage>
</organism>
<accession>A0ABU5VRT2</accession>
<comment type="caution">
    <text evidence="1">The sequence shown here is derived from an EMBL/GenBank/DDBJ whole genome shotgun (WGS) entry which is preliminary data.</text>
</comment>
<protein>
    <recommendedName>
        <fullName evidence="3">Esterase PHB depolymerase</fullName>
    </recommendedName>
</protein>
<proteinExistence type="predicted"/>
<keyword evidence="2" id="KW-1185">Reference proteome</keyword>
<evidence type="ECO:0000313" key="1">
    <source>
        <dbReference type="EMBL" id="MEA9355103.1"/>
    </source>
</evidence>
<dbReference type="InterPro" id="IPR029058">
    <property type="entry name" value="AB_hydrolase_fold"/>
</dbReference>
<sequence>MKKIFFTILVTLSFSLSSHSNDQIKYTISGISSGGFMANQMATIFSSQFSGVGTVAGGFYYCAQDYLPKQIKKDASTIGTGNLFLFRPIGTPPWFVPQKGNPLYQSSICMESPEEASLPNNYLKANAEKKLVDPLSHLSDQKVFIYQGQSDSTVKVQMQERLKSYYLSVGVKESNIATLTGKGSHNFPTDRQDGIDCNQSKVPYIASCDLNLASILLAHLFDDKMIRTEINKSHIYVVDQTTNFLNLSKKETDWVTPVPSIAPYGYLYANDKCLANPKSCHMHVALHGCKMTDSFNDDFQTQYQNQVLLYKMVSMRSKKTAIFPFLPVIEDKTNNYGLLKFVLDSGYADYAEENDLMILFPQTWITENNFPYNPNGCWDWYGWTGENYATNTGSEAKWLMDFIHSIAVNPKKHIMQVRPKFNLVEKNFPRKSF</sequence>
<evidence type="ECO:0008006" key="3">
    <source>
        <dbReference type="Google" id="ProtNLM"/>
    </source>
</evidence>
<name>A0ABU5VRT2_9BACT</name>
<reference evidence="1 2" key="1">
    <citation type="submission" date="2023-11" db="EMBL/GenBank/DDBJ databases">
        <title>A Novel Polar Bacteriovorax (B. antarcticus) Isolated from the Biocrust in Antarctica.</title>
        <authorList>
            <person name="Mun W."/>
            <person name="Choi S.Y."/>
            <person name="Mitchell R.J."/>
        </authorList>
    </citation>
    <scope>NUCLEOTIDE SEQUENCE [LARGE SCALE GENOMIC DNA]</scope>
    <source>
        <strain evidence="1 2">PP10</strain>
    </source>
</reference>
<dbReference type="Proteomes" id="UP001302274">
    <property type="component" value="Unassembled WGS sequence"/>
</dbReference>
<dbReference type="RefSeq" id="WP_323574592.1">
    <property type="nucleotide sequence ID" value="NZ_JAYGJQ010000001.1"/>
</dbReference>
<dbReference type="Gene3D" id="3.40.50.1820">
    <property type="entry name" value="alpha/beta hydrolase"/>
    <property type="match status" value="1"/>
</dbReference>
<dbReference type="EMBL" id="JAYGJQ010000001">
    <property type="protein sequence ID" value="MEA9355103.1"/>
    <property type="molecule type" value="Genomic_DNA"/>
</dbReference>
<dbReference type="SUPFAM" id="SSF53474">
    <property type="entry name" value="alpha/beta-Hydrolases"/>
    <property type="match status" value="2"/>
</dbReference>
<gene>
    <name evidence="1" type="ORF">SHI21_02770</name>
</gene>